<comment type="similarity">
    <text evidence="3">Belongs to the disproportionating enzyme family.</text>
</comment>
<reference evidence="13" key="1">
    <citation type="journal article" date="2021" name="PeerJ">
        <title>Extensive microbial diversity within the chicken gut microbiome revealed by metagenomics and culture.</title>
        <authorList>
            <person name="Gilroy R."/>
            <person name="Ravi A."/>
            <person name="Getino M."/>
            <person name="Pursley I."/>
            <person name="Horton D.L."/>
            <person name="Alikhan N.F."/>
            <person name="Baker D."/>
            <person name="Gharbi K."/>
            <person name="Hall N."/>
            <person name="Watson M."/>
            <person name="Adriaenssens E.M."/>
            <person name="Foster-Nyarko E."/>
            <person name="Jarju S."/>
            <person name="Secka A."/>
            <person name="Antonio M."/>
            <person name="Oren A."/>
            <person name="Chaudhuri R.R."/>
            <person name="La Ragione R."/>
            <person name="Hildebrand F."/>
            <person name="Pallen M.J."/>
        </authorList>
    </citation>
    <scope>NUCLEOTIDE SEQUENCE</scope>
    <source>
        <strain evidence="13">CHK55-1828</strain>
    </source>
</reference>
<dbReference type="Gene3D" id="3.20.20.80">
    <property type="entry name" value="Glycosidases"/>
    <property type="match status" value="2"/>
</dbReference>
<organism evidence="13 14">
    <name type="scientific">Mediterranea massiliensis</name>
    <dbReference type="NCBI Taxonomy" id="1841865"/>
    <lineage>
        <taxon>Bacteria</taxon>
        <taxon>Pseudomonadati</taxon>
        <taxon>Bacteroidota</taxon>
        <taxon>Bacteroidia</taxon>
        <taxon>Bacteroidales</taxon>
        <taxon>Bacteroidaceae</taxon>
        <taxon>Mediterranea</taxon>
    </lineage>
</organism>
<dbReference type="AlphaFoldDB" id="A0A921HXR4"/>
<dbReference type="PANTHER" id="PTHR32518:SF3">
    <property type="entry name" value="4-ALPHA-GLUCANOTRANSFERASE"/>
    <property type="match status" value="1"/>
</dbReference>
<dbReference type="InterPro" id="IPR013783">
    <property type="entry name" value="Ig-like_fold"/>
</dbReference>
<dbReference type="EMBL" id="DYVX01000076">
    <property type="protein sequence ID" value="HJF92578.1"/>
    <property type="molecule type" value="Genomic_DNA"/>
</dbReference>
<name>A0A921HXR4_9BACT</name>
<keyword evidence="7 13" id="KW-0328">Glycosyltransferase</keyword>
<evidence type="ECO:0000256" key="3">
    <source>
        <dbReference type="ARBA" id="ARBA00005684"/>
    </source>
</evidence>
<evidence type="ECO:0000256" key="1">
    <source>
        <dbReference type="ARBA" id="ARBA00000439"/>
    </source>
</evidence>
<evidence type="ECO:0000259" key="12">
    <source>
        <dbReference type="PROSITE" id="PS51166"/>
    </source>
</evidence>
<keyword evidence="8 13" id="KW-0808">Transferase</keyword>
<feature type="domain" description="CBM20" evidence="12">
    <location>
        <begin position="126"/>
        <end position="242"/>
    </location>
</feature>
<evidence type="ECO:0000256" key="2">
    <source>
        <dbReference type="ARBA" id="ARBA00004496"/>
    </source>
</evidence>
<keyword evidence="6" id="KW-0963">Cytoplasm</keyword>
<dbReference type="InterPro" id="IPR003385">
    <property type="entry name" value="Glyco_hydro_77"/>
</dbReference>
<sequence length="896" mass="104574">MILSFNIEYRTNWGEEICVSGSIPELGNNEAGHTLALHTMDGIHWTSEVEIQQPADGTIRYSYHVCRDGAITRSEWNGLPRTLYVSGLDTKVYRLEDSWKNLPEQQYFYTSAFTESLLAHAHRDPAPKSPQKGLLIKAYAPCIDSDHCLAICGSVDALGRWDTGKAVLMSDANFPEWQVELDASQLTFPLEYKFVLYSKTERRVVAWENNPNRYLADPHLTDQETLAIGDRYVYFALPAWKGAGTAIPVFSLRSEGSFGVGDFGDLMQMIDWAVLTRQKVVQILPINDTTMTHSWTDSYPYSSISIYAFHPMYTDLRQLGRLKDEEQMARFEQRRRELNALPAIDYEAVNEAKWEYFRLIFAQEGEAVMQSPEYQAFFEANKEWLQPYAVFSYLRDAYRTPDFRQWPRYSDYCQENIDALCRPDSADYPHIAIYCYIQYQLHRQLLAASRHARANGVVLKGDIPIGISRNSVEAWKEPHYFNLNGQAGAPPDDFSANGQNWGFPTYNWDVMEQDGYAWWMKRFRKMSEYFDAYRIDHILGFFRIWEIPMNAVHGLLGQFVPALPMSREEIESYGLPFRPEYLRPYIHEYFLGQMFGPHTDYVKQTFIEPTDTWEVYRMRPEFDTQRKVEAYFAGKTDDDSVWIRDGLYALISDVLFVPDRTDPTKYHPRIGVQHDYIYRSLNDWEKAAFNRLYDQYYYHRHNDFWGQQAMKKLPQLTQSTRMLVCGEDLGMIPACVAWVMNELRILSLEIQRMPKDPSQEFGHPEWYPYRSVCTISTHDMSTLRGWWEEDYQQTQRFYNHALGHYGTAPATATPELCEEVVRAHLTSNSMLCILSFQDWMSIDGQLRNPNAAEERINVPANPRHYWRYRMHLTLEQLMAADALNEKIRQLTAESGR</sequence>
<dbReference type="Pfam" id="PF02446">
    <property type="entry name" value="Glyco_hydro_77"/>
    <property type="match status" value="1"/>
</dbReference>
<dbReference type="GO" id="GO:2001070">
    <property type="term" value="F:starch binding"/>
    <property type="evidence" value="ECO:0007669"/>
    <property type="project" value="InterPro"/>
</dbReference>
<dbReference type="PANTHER" id="PTHR32518">
    <property type="match status" value="1"/>
</dbReference>
<comment type="catalytic activity">
    <reaction evidence="1">
        <text>Transfers a segment of a (1-&gt;4)-alpha-D-glucan to a new position in an acceptor, which may be glucose or a (1-&gt;4)-alpha-D-glucan.</text>
        <dbReference type="EC" id="2.4.1.25"/>
    </reaction>
</comment>
<evidence type="ECO:0000256" key="6">
    <source>
        <dbReference type="ARBA" id="ARBA00022490"/>
    </source>
</evidence>
<dbReference type="InterPro" id="IPR013784">
    <property type="entry name" value="Carb-bd-like_fold"/>
</dbReference>
<comment type="subcellular location">
    <subcellularLocation>
        <location evidence="2">Cytoplasm</location>
    </subcellularLocation>
</comment>
<dbReference type="Proteomes" id="UP000717835">
    <property type="component" value="Unassembled WGS sequence"/>
</dbReference>
<dbReference type="PROSITE" id="PS51166">
    <property type="entry name" value="CBM20"/>
    <property type="match status" value="2"/>
</dbReference>
<dbReference type="Pfam" id="PF00686">
    <property type="entry name" value="CBM_20"/>
    <property type="match status" value="2"/>
</dbReference>
<accession>A0A921HXR4</accession>
<proteinExistence type="inferred from homology"/>
<dbReference type="CDD" id="cd05816">
    <property type="entry name" value="CBM20_DPE2_repeat2"/>
    <property type="match status" value="1"/>
</dbReference>
<dbReference type="SUPFAM" id="SSF51445">
    <property type="entry name" value="(Trans)glycosidases"/>
    <property type="match status" value="1"/>
</dbReference>
<dbReference type="EC" id="2.4.1.25" evidence="4"/>
<dbReference type="SUPFAM" id="SSF49452">
    <property type="entry name" value="Starch-binding domain-like"/>
    <property type="match status" value="2"/>
</dbReference>
<keyword evidence="9" id="KW-0119">Carbohydrate metabolism</keyword>
<evidence type="ECO:0000256" key="8">
    <source>
        <dbReference type="ARBA" id="ARBA00022679"/>
    </source>
</evidence>
<dbReference type="InterPro" id="IPR017853">
    <property type="entry name" value="GH"/>
</dbReference>
<gene>
    <name evidence="13" type="ORF">K8W02_09385</name>
</gene>
<evidence type="ECO:0000313" key="14">
    <source>
        <dbReference type="Proteomes" id="UP000717835"/>
    </source>
</evidence>
<comment type="caution">
    <text evidence="13">The sequence shown here is derived from an EMBL/GenBank/DDBJ whole genome shotgun (WGS) entry which is preliminary data.</text>
</comment>
<protein>
    <recommendedName>
        <fullName evidence="5">4-alpha-glucanotransferase</fullName>
        <ecNumber evidence="4">2.4.1.25</ecNumber>
    </recommendedName>
    <alternativeName>
        <fullName evidence="10">Amylomaltase</fullName>
    </alternativeName>
    <alternativeName>
        <fullName evidence="11">Disproportionating enzyme</fullName>
    </alternativeName>
</protein>
<evidence type="ECO:0000256" key="10">
    <source>
        <dbReference type="ARBA" id="ARBA00031423"/>
    </source>
</evidence>
<evidence type="ECO:0000256" key="5">
    <source>
        <dbReference type="ARBA" id="ARBA00020295"/>
    </source>
</evidence>
<evidence type="ECO:0000313" key="13">
    <source>
        <dbReference type="EMBL" id="HJF92578.1"/>
    </source>
</evidence>
<dbReference type="GO" id="GO:0004134">
    <property type="term" value="F:4-alpha-glucanotransferase activity"/>
    <property type="evidence" value="ECO:0007669"/>
    <property type="project" value="UniProtKB-EC"/>
</dbReference>
<evidence type="ECO:0000256" key="11">
    <source>
        <dbReference type="ARBA" id="ARBA00031501"/>
    </source>
</evidence>
<dbReference type="CDD" id="cd05467">
    <property type="entry name" value="CBM20"/>
    <property type="match status" value="1"/>
</dbReference>
<dbReference type="InterPro" id="IPR002044">
    <property type="entry name" value="CBM20"/>
</dbReference>
<dbReference type="SMART" id="SM01065">
    <property type="entry name" value="CBM_2"/>
    <property type="match status" value="2"/>
</dbReference>
<feature type="domain" description="CBM20" evidence="12">
    <location>
        <begin position="1"/>
        <end position="101"/>
    </location>
</feature>
<evidence type="ECO:0000256" key="7">
    <source>
        <dbReference type="ARBA" id="ARBA00022676"/>
    </source>
</evidence>
<dbReference type="GO" id="GO:0005975">
    <property type="term" value="P:carbohydrate metabolic process"/>
    <property type="evidence" value="ECO:0007669"/>
    <property type="project" value="InterPro"/>
</dbReference>
<evidence type="ECO:0000256" key="4">
    <source>
        <dbReference type="ARBA" id="ARBA00012560"/>
    </source>
</evidence>
<dbReference type="Gene3D" id="2.60.40.10">
    <property type="entry name" value="Immunoglobulins"/>
    <property type="match status" value="2"/>
</dbReference>
<evidence type="ECO:0000256" key="9">
    <source>
        <dbReference type="ARBA" id="ARBA00023277"/>
    </source>
</evidence>
<dbReference type="InterPro" id="IPR034841">
    <property type="entry name" value="CBM20_DPE2_2"/>
</dbReference>
<dbReference type="RefSeq" id="WP_276828278.1">
    <property type="nucleotide sequence ID" value="NZ_DYVX01000076.1"/>
</dbReference>
<dbReference type="GO" id="GO:0005737">
    <property type="term" value="C:cytoplasm"/>
    <property type="evidence" value="ECO:0007669"/>
    <property type="project" value="UniProtKB-SubCell"/>
</dbReference>
<reference evidence="13" key="2">
    <citation type="submission" date="2021-09" db="EMBL/GenBank/DDBJ databases">
        <authorList>
            <person name="Gilroy R."/>
        </authorList>
    </citation>
    <scope>NUCLEOTIDE SEQUENCE</scope>
    <source>
        <strain evidence="13">CHK55-1828</strain>
    </source>
</reference>